<dbReference type="AlphaFoldDB" id="A0A4R2K5H7"/>
<evidence type="ECO:0000313" key="2">
    <source>
        <dbReference type="EMBL" id="NNG66677.1"/>
    </source>
</evidence>
<dbReference type="InterPro" id="IPR036061">
    <property type="entry name" value="CheW-like_dom_sf"/>
</dbReference>
<dbReference type="EMBL" id="JABEQB010000012">
    <property type="protein sequence ID" value="NNG66677.1"/>
    <property type="molecule type" value="Genomic_DNA"/>
</dbReference>
<dbReference type="SMART" id="SM00260">
    <property type="entry name" value="CheW"/>
    <property type="match status" value="1"/>
</dbReference>
<dbReference type="PROSITE" id="PS50851">
    <property type="entry name" value="CHEW"/>
    <property type="match status" value="1"/>
</dbReference>
<dbReference type="OMA" id="PMMPAFV"/>
<reference evidence="3 4" key="1">
    <citation type="submission" date="2019-03" db="EMBL/GenBank/DDBJ databases">
        <title>Genomic Encyclopedia of Type Strains, Phase IV (KMG-IV): sequencing the most valuable type-strain genomes for metagenomic binning, comparative biology and taxonomic classification.</title>
        <authorList>
            <person name="Goeker M."/>
        </authorList>
    </citation>
    <scope>NUCLEOTIDE SEQUENCE [LARGE SCALE GENOMIC DNA]</scope>
    <source>
        <strain evidence="3 4">DSM 13054</strain>
    </source>
</reference>
<dbReference type="GO" id="GO:0007165">
    <property type="term" value="P:signal transduction"/>
    <property type="evidence" value="ECO:0007669"/>
    <property type="project" value="InterPro"/>
</dbReference>
<name>A0A4R2K5H7_9THEO</name>
<protein>
    <submittedName>
        <fullName evidence="2 3">Chemotaxis protein CheW</fullName>
    </submittedName>
</protein>
<dbReference type="PANTHER" id="PTHR22617:SF23">
    <property type="entry name" value="CHEMOTAXIS PROTEIN CHEW"/>
    <property type="match status" value="1"/>
</dbReference>
<evidence type="ECO:0000313" key="4">
    <source>
        <dbReference type="Proteomes" id="UP000294886"/>
    </source>
</evidence>
<gene>
    <name evidence="3" type="ORF">EV203_10535</name>
    <name evidence="2" type="ORF">HKI81_05400</name>
</gene>
<evidence type="ECO:0000313" key="5">
    <source>
        <dbReference type="Proteomes" id="UP000529861"/>
    </source>
</evidence>
<sequence length="141" mass="15995">MSLFVVAKIEDEEYAIGIEKVQTIEKILPITRVPQTENYVKGVINLRGEIIPVISLRLKLGLPEKEYDEDTRIVVLKDYDMAVGLIVDNANEVVEIREEDIDRLSFSEGEEEYSKFVSTVGKIKDRVLLILDLNKLLGVGM</sequence>
<dbReference type="InterPro" id="IPR002545">
    <property type="entry name" value="CheW-lke_dom"/>
</dbReference>
<organism evidence="3 4">
    <name type="scientific">Caldanaerobacter subterraneus</name>
    <dbReference type="NCBI Taxonomy" id="911092"/>
    <lineage>
        <taxon>Bacteria</taxon>
        <taxon>Bacillati</taxon>
        <taxon>Bacillota</taxon>
        <taxon>Clostridia</taxon>
        <taxon>Thermoanaerobacterales</taxon>
        <taxon>Thermoanaerobacteraceae</taxon>
        <taxon>Caldanaerobacter</taxon>
    </lineage>
</organism>
<dbReference type="Gene3D" id="2.40.50.180">
    <property type="entry name" value="CheA-289, Domain 4"/>
    <property type="match status" value="1"/>
</dbReference>
<dbReference type="InterPro" id="IPR039315">
    <property type="entry name" value="CheW"/>
</dbReference>
<accession>A0A4R2K5H7</accession>
<feature type="domain" description="CheW-like" evidence="1">
    <location>
        <begin position="1"/>
        <end position="141"/>
    </location>
</feature>
<dbReference type="Proteomes" id="UP000529861">
    <property type="component" value="Unassembled WGS sequence"/>
</dbReference>
<evidence type="ECO:0000259" key="1">
    <source>
        <dbReference type="PROSITE" id="PS50851"/>
    </source>
</evidence>
<dbReference type="SUPFAM" id="SSF50341">
    <property type="entry name" value="CheW-like"/>
    <property type="match status" value="1"/>
</dbReference>
<dbReference type="Gene3D" id="2.30.30.40">
    <property type="entry name" value="SH3 Domains"/>
    <property type="match status" value="1"/>
</dbReference>
<dbReference type="PANTHER" id="PTHR22617">
    <property type="entry name" value="CHEMOTAXIS SENSOR HISTIDINE KINASE-RELATED"/>
    <property type="match status" value="1"/>
</dbReference>
<comment type="caution">
    <text evidence="3">The sequence shown here is derived from an EMBL/GenBank/DDBJ whole genome shotgun (WGS) entry which is preliminary data.</text>
</comment>
<dbReference type="EMBL" id="SLWU01000005">
    <property type="protein sequence ID" value="TCO67774.1"/>
    <property type="molecule type" value="Genomic_DNA"/>
</dbReference>
<reference evidence="2 5" key="2">
    <citation type="submission" date="2020-04" db="EMBL/GenBank/DDBJ databases">
        <title>Draft genome sequence of Caldanaerobacter sunterraneus. strain 1523vc isolated from Griffin hot spring, Kamchatka, Russia.</title>
        <authorList>
            <person name="Toshchakov S.V."/>
            <person name="Podosokorskaya O.A."/>
            <person name="Kublanov I.V."/>
            <person name="Korzhenkov A."/>
            <person name="Patrushev M.V."/>
        </authorList>
    </citation>
    <scope>NUCLEOTIDE SEQUENCE [LARGE SCALE GENOMIC DNA]</scope>
    <source>
        <strain evidence="2 5">1523vc</strain>
    </source>
</reference>
<proteinExistence type="predicted"/>
<evidence type="ECO:0000313" key="3">
    <source>
        <dbReference type="EMBL" id="TCO67774.1"/>
    </source>
</evidence>
<dbReference type="Pfam" id="PF01584">
    <property type="entry name" value="CheW"/>
    <property type="match status" value="1"/>
</dbReference>
<dbReference type="RefSeq" id="WP_011025692.1">
    <property type="nucleotide sequence ID" value="NZ_JABEQB010000012.1"/>
</dbReference>
<dbReference type="Proteomes" id="UP000294886">
    <property type="component" value="Unassembled WGS sequence"/>
</dbReference>
<dbReference type="GO" id="GO:0006935">
    <property type="term" value="P:chemotaxis"/>
    <property type="evidence" value="ECO:0007669"/>
    <property type="project" value="InterPro"/>
</dbReference>
<dbReference type="GO" id="GO:0005829">
    <property type="term" value="C:cytosol"/>
    <property type="evidence" value="ECO:0007669"/>
    <property type="project" value="TreeGrafter"/>
</dbReference>